<gene>
    <name evidence="1" type="ORF">OPHB3_3626</name>
</gene>
<accession>A0A0U9HB32</accession>
<dbReference type="AlphaFoldDB" id="A0A0U9HB32"/>
<name>A0A0U9HB32_9BACI</name>
<dbReference type="OrthoDB" id="2599887at2"/>
<evidence type="ECO:0000313" key="1">
    <source>
        <dbReference type="EMBL" id="GAQ19643.1"/>
    </source>
</evidence>
<reference evidence="2" key="1">
    <citation type="submission" date="2015-07" db="EMBL/GenBank/DDBJ databases">
        <title>Draft Genome Sequence of Oceanobacillus picturae Heshi-B3 that Was Isolated from Fermented Rice Bran with Aging Salted Mackerel, Which Was Named Heshiko as Traditional Fermented Seafood in Japan.</title>
        <authorList>
            <person name="Akuzawa S."/>
            <person name="Nakagawa J."/>
            <person name="Kanekatsu T."/>
            <person name="Kanesaki Y."/>
            <person name="Suzuki T."/>
        </authorList>
    </citation>
    <scope>NUCLEOTIDE SEQUENCE [LARGE SCALE GENOMIC DNA]</scope>
    <source>
        <strain evidence="2">Heshi-B3</strain>
    </source>
</reference>
<dbReference type="Pfam" id="PF10970">
    <property type="entry name" value="GerPE"/>
    <property type="match status" value="1"/>
</dbReference>
<dbReference type="RefSeq" id="WP_058951229.1">
    <property type="nucleotide sequence ID" value="NZ_BBXV01000057.1"/>
</dbReference>
<organism evidence="1 2">
    <name type="scientific">Oceanobacillus picturae</name>
    <dbReference type="NCBI Taxonomy" id="171693"/>
    <lineage>
        <taxon>Bacteria</taxon>
        <taxon>Bacillati</taxon>
        <taxon>Bacillota</taxon>
        <taxon>Bacilli</taxon>
        <taxon>Bacillales</taxon>
        <taxon>Bacillaceae</taxon>
        <taxon>Oceanobacillus</taxon>
    </lineage>
</organism>
<dbReference type="EMBL" id="BBXV01000057">
    <property type="protein sequence ID" value="GAQ19643.1"/>
    <property type="molecule type" value="Genomic_DNA"/>
</dbReference>
<evidence type="ECO:0000313" key="2">
    <source>
        <dbReference type="Proteomes" id="UP000052946"/>
    </source>
</evidence>
<dbReference type="Proteomes" id="UP000052946">
    <property type="component" value="Unassembled WGS sequence"/>
</dbReference>
<protein>
    <submittedName>
        <fullName evidence="1">Spore gernimation protein</fullName>
    </submittedName>
</protein>
<dbReference type="InterPro" id="IPR024496">
    <property type="entry name" value="Spore_germ_GerPE"/>
</dbReference>
<comment type="caution">
    <text evidence="1">The sequence shown here is derived from an EMBL/GenBank/DDBJ whole genome shotgun (WGS) entry which is preliminary data.</text>
</comment>
<sequence>MKRRIASVNQLQVNTVNFSGILSIGDTETSKQISRGIALQKEGSYFTKEDQLFFEDYPLFKMESEFVVSDKNNVQMETYQHNENIHVQRVKVVGVTTSSIMQVGSLRHLEAVAWLKHFRKLMD</sequence>
<proteinExistence type="predicted"/>
<reference evidence="1 2" key="2">
    <citation type="journal article" date="2016" name="Genome Announc.">
        <title>Draft Genome Sequence of Oceanobacillus picturae Heshi-B3, Isolated from Fermented Rice Bran in a Traditional Japanese Seafood Dish.</title>
        <authorList>
            <person name="Akuzawa S."/>
            <person name="Nagaoka J."/>
            <person name="Kanekatsu M."/>
            <person name="Kanesaki Y."/>
            <person name="Suzuki T."/>
        </authorList>
    </citation>
    <scope>NUCLEOTIDE SEQUENCE [LARGE SCALE GENOMIC DNA]</scope>
    <source>
        <strain evidence="1 2">Heshi-B3</strain>
    </source>
</reference>